<accession>E9I1S7</accession>
<evidence type="ECO:0000313" key="3">
    <source>
        <dbReference type="Proteomes" id="UP000000305"/>
    </source>
</evidence>
<sequence>MADHFEIQSNRLVAEQIEIRIRRTVEEAILGPNAVYPKVVHLLPSLILALKNLEERKTDFQKNSQAVWTQLLRLFQNIQELDTESELIDLSAATRLAEITTELSKSQLELTQPELREASGPVRGIKLLTEVLLNCGRKTLTFLLGEILCLHELLPFVPKREEHFLNYFPSQEIQRVDEDGDYHTVVQEIGEASYFVLESFINSHANFLRNIQALYTFLNLVYKLGQVQSLNPGPLETLRPELISLSKKLNQLPQVKRFSRKISIRELELLIKKTKKNLKKLILLAVSASEEQVQKVNRKSLQVNQSRSENQSVPNQRRRSRGNRALACVEQVQQVDRQSLQ</sequence>
<dbReference type="KEGG" id="dpx:DAPPUDRAFT_120587"/>
<dbReference type="InParanoid" id="E9I1S7"/>
<organism evidence="2 3">
    <name type="scientific">Daphnia pulex</name>
    <name type="common">Water flea</name>
    <dbReference type="NCBI Taxonomy" id="6669"/>
    <lineage>
        <taxon>Eukaryota</taxon>
        <taxon>Metazoa</taxon>
        <taxon>Ecdysozoa</taxon>
        <taxon>Arthropoda</taxon>
        <taxon>Crustacea</taxon>
        <taxon>Branchiopoda</taxon>
        <taxon>Diplostraca</taxon>
        <taxon>Cladocera</taxon>
        <taxon>Anomopoda</taxon>
        <taxon>Daphniidae</taxon>
        <taxon>Daphnia</taxon>
    </lineage>
</organism>
<dbReference type="AlphaFoldDB" id="E9I1S7"/>
<reference evidence="2 3" key="1">
    <citation type="journal article" date="2011" name="Science">
        <title>The ecoresponsive genome of Daphnia pulex.</title>
        <authorList>
            <person name="Colbourne J.K."/>
            <person name="Pfrender M.E."/>
            <person name="Gilbert D."/>
            <person name="Thomas W.K."/>
            <person name="Tucker A."/>
            <person name="Oakley T.H."/>
            <person name="Tokishita S."/>
            <person name="Aerts A."/>
            <person name="Arnold G.J."/>
            <person name="Basu M.K."/>
            <person name="Bauer D.J."/>
            <person name="Caceres C.E."/>
            <person name="Carmel L."/>
            <person name="Casola C."/>
            <person name="Choi J.H."/>
            <person name="Detter J.C."/>
            <person name="Dong Q."/>
            <person name="Dusheyko S."/>
            <person name="Eads B.D."/>
            <person name="Frohlich T."/>
            <person name="Geiler-Samerotte K.A."/>
            <person name="Gerlach D."/>
            <person name="Hatcher P."/>
            <person name="Jogdeo S."/>
            <person name="Krijgsveld J."/>
            <person name="Kriventseva E.V."/>
            <person name="Kultz D."/>
            <person name="Laforsch C."/>
            <person name="Lindquist E."/>
            <person name="Lopez J."/>
            <person name="Manak J.R."/>
            <person name="Muller J."/>
            <person name="Pangilinan J."/>
            <person name="Patwardhan R.P."/>
            <person name="Pitluck S."/>
            <person name="Pritham E.J."/>
            <person name="Rechtsteiner A."/>
            <person name="Rho M."/>
            <person name="Rogozin I.B."/>
            <person name="Sakarya O."/>
            <person name="Salamov A."/>
            <person name="Schaack S."/>
            <person name="Shapiro H."/>
            <person name="Shiga Y."/>
            <person name="Skalitzky C."/>
            <person name="Smith Z."/>
            <person name="Souvorov A."/>
            <person name="Sung W."/>
            <person name="Tang Z."/>
            <person name="Tsuchiya D."/>
            <person name="Tu H."/>
            <person name="Vos H."/>
            <person name="Wang M."/>
            <person name="Wolf Y.I."/>
            <person name="Yamagata H."/>
            <person name="Yamada T."/>
            <person name="Ye Y."/>
            <person name="Shaw J.R."/>
            <person name="Andrews J."/>
            <person name="Crease T.J."/>
            <person name="Tang H."/>
            <person name="Lucas S.M."/>
            <person name="Robertson H.M."/>
            <person name="Bork P."/>
            <person name="Koonin E.V."/>
            <person name="Zdobnov E.M."/>
            <person name="Grigoriev I.V."/>
            <person name="Lynch M."/>
            <person name="Boore J.L."/>
        </authorList>
    </citation>
    <scope>NUCLEOTIDE SEQUENCE [LARGE SCALE GENOMIC DNA]</scope>
</reference>
<feature type="non-terminal residue" evidence="2">
    <location>
        <position position="341"/>
    </location>
</feature>
<dbReference type="PhylomeDB" id="E9I1S7"/>
<feature type="region of interest" description="Disordered" evidence="1">
    <location>
        <begin position="297"/>
        <end position="324"/>
    </location>
</feature>
<feature type="compositionally biased region" description="Polar residues" evidence="1">
    <location>
        <begin position="297"/>
        <end position="315"/>
    </location>
</feature>
<protein>
    <submittedName>
        <fullName evidence="2">Uncharacterized protein</fullName>
    </submittedName>
</protein>
<dbReference type="EMBL" id="GL733867">
    <property type="protein sequence ID" value="EFX62053.1"/>
    <property type="molecule type" value="Genomic_DNA"/>
</dbReference>
<evidence type="ECO:0000313" key="2">
    <source>
        <dbReference type="EMBL" id="EFX62053.1"/>
    </source>
</evidence>
<keyword evidence="3" id="KW-1185">Reference proteome</keyword>
<dbReference type="Proteomes" id="UP000000305">
    <property type="component" value="Unassembled WGS sequence"/>
</dbReference>
<name>E9I1S7_DAPPU</name>
<proteinExistence type="predicted"/>
<dbReference type="HOGENOM" id="CLU_910799_0_0_1"/>
<evidence type="ECO:0000256" key="1">
    <source>
        <dbReference type="SAM" id="MobiDB-lite"/>
    </source>
</evidence>
<gene>
    <name evidence="2" type="ORF">DAPPUDRAFT_120587</name>
</gene>